<accession>A0AC61SAQ8</accession>
<evidence type="ECO:0000313" key="1">
    <source>
        <dbReference type="EMBL" id="TKY91726.1"/>
    </source>
</evidence>
<comment type="caution">
    <text evidence="1">The sequence shown here is derived from an EMBL/GenBank/DDBJ whole genome shotgun (WGS) entry which is preliminary data.</text>
</comment>
<sequence>MIRGVWVNSLSNKYRLIYLAGIVVVLLVIIVLLYTSNEGIRENVVFSPPTLDHWFGTDLIGNDVFFKSLNALFVALITLAIVLPAIYVGGLVIGCVLSYFDNEKVREFFLNLVHYWVTLPVLLIAVFLLILVGAGQVNVIGILIFVLISSQSLYVYNQMEEAKKQDFVIAKRSYGFSKAYIFLHHLFPFTKNSFNTYTLSRMPEILMMDLAFNFLGLGVQPPNSSFGRMLFDGLSFMFSAWWMWVFPVILVVLIFVFVHWVAKGFSEQLNEIG</sequence>
<dbReference type="EMBL" id="QYBA01000139">
    <property type="protein sequence ID" value="TKY91726.1"/>
    <property type="molecule type" value="Genomic_DNA"/>
</dbReference>
<evidence type="ECO:0000313" key="2">
    <source>
        <dbReference type="Proteomes" id="UP000315423"/>
    </source>
</evidence>
<protein>
    <submittedName>
        <fullName evidence="1">ABC transporter permease</fullName>
    </submittedName>
</protein>
<gene>
    <name evidence="1" type="ORF">C5S46_04325</name>
</gene>
<organism evidence="1 2">
    <name type="scientific">Candidatus Methanomarinus sp</name>
    <dbReference type="NCBI Taxonomy" id="3386244"/>
    <lineage>
        <taxon>Archaea</taxon>
        <taxon>Methanobacteriati</taxon>
        <taxon>Methanobacteriota</taxon>
        <taxon>Stenosarchaea group</taxon>
        <taxon>Methanomicrobia</taxon>
        <taxon>Methanosarcinales</taxon>
        <taxon>ANME-2 cluster</taxon>
        <taxon>Candidatus Methanocomedenaceae</taxon>
        <taxon>Candidatus Methanomarinus</taxon>
    </lineage>
</organism>
<name>A0AC61SAQ8_9EURY</name>
<proteinExistence type="predicted"/>
<reference evidence="1" key="1">
    <citation type="submission" date="2018-09" db="EMBL/GenBank/DDBJ databases">
        <title>A genomic encyclopedia of anaerobic methanotrophic archaea.</title>
        <authorList>
            <person name="Skennerton C.T."/>
            <person name="Chadwick G.L."/>
            <person name="Laso-Perez R."/>
            <person name="Leu A.O."/>
            <person name="Speth D.R."/>
            <person name="Yu H."/>
            <person name="Morgan-Lang C."/>
            <person name="Hatzenpichler R."/>
            <person name="Goudeau D."/>
            <person name="Malmstrom R."/>
            <person name="Woyke T."/>
            <person name="Hallam S."/>
            <person name="Tyson G.W."/>
            <person name="Wegener G."/>
            <person name="Boetius A."/>
            <person name="Orphan V.J."/>
        </authorList>
    </citation>
    <scope>NUCLEOTIDE SEQUENCE</scope>
    <source>
        <strain evidence="1">CONS3730D10UFb2</strain>
    </source>
</reference>
<dbReference type="Proteomes" id="UP000315423">
    <property type="component" value="Unassembled WGS sequence"/>
</dbReference>